<dbReference type="NCBIfam" id="TIGR00231">
    <property type="entry name" value="small_GTP"/>
    <property type="match status" value="1"/>
</dbReference>
<feature type="region of interest" description="Disordered" evidence="7">
    <location>
        <begin position="278"/>
        <end position="304"/>
    </location>
</feature>
<dbReference type="GO" id="GO:0090385">
    <property type="term" value="P:phagosome-lysosome fusion"/>
    <property type="evidence" value="ECO:0007669"/>
    <property type="project" value="TreeGrafter"/>
</dbReference>
<dbReference type="InterPro" id="IPR005225">
    <property type="entry name" value="Small_GTP-bd"/>
</dbReference>
<dbReference type="GO" id="GO:0045335">
    <property type="term" value="C:phagocytic vesicle"/>
    <property type="evidence" value="ECO:0007669"/>
    <property type="project" value="TreeGrafter"/>
</dbReference>
<keyword evidence="2 6" id="KW-0547">Nucleotide-binding</keyword>
<dbReference type="GO" id="GO:0008333">
    <property type="term" value="P:endosome to lysosome transport"/>
    <property type="evidence" value="ECO:0007669"/>
    <property type="project" value="TreeGrafter"/>
</dbReference>
<evidence type="ECO:0000256" key="4">
    <source>
        <dbReference type="ARBA" id="ARBA00023288"/>
    </source>
</evidence>
<dbReference type="Proteomes" id="UP000054408">
    <property type="component" value="Unassembled WGS sequence"/>
</dbReference>
<keyword evidence="3 6" id="KW-0342">GTP-binding</keyword>
<protein>
    <recommendedName>
        <fullName evidence="6">Ras-related protein Rab</fullName>
    </recommendedName>
</protein>
<dbReference type="EMBL" id="GL349503">
    <property type="protein sequence ID" value="KNC55745.1"/>
    <property type="molecule type" value="Genomic_DNA"/>
</dbReference>
<keyword evidence="5 6" id="KW-0636">Prenylation</keyword>
<evidence type="ECO:0000256" key="3">
    <source>
        <dbReference type="ARBA" id="ARBA00023134"/>
    </source>
</evidence>
<dbReference type="FunFam" id="3.40.50.300:FF:002133">
    <property type="entry name" value="Ras family protein"/>
    <property type="match status" value="1"/>
</dbReference>
<dbReference type="SMART" id="SM00173">
    <property type="entry name" value="RAS"/>
    <property type="match status" value="1"/>
</dbReference>
<dbReference type="InterPro" id="IPR030697">
    <property type="entry name" value="Rab29/Rab38/Rab32"/>
</dbReference>
<keyword evidence="9" id="KW-1185">Reference proteome</keyword>
<dbReference type="SMART" id="SM00174">
    <property type="entry name" value="RHO"/>
    <property type="match status" value="1"/>
</dbReference>
<dbReference type="AlphaFoldDB" id="A0A0L0DU13"/>
<dbReference type="CDD" id="cd04107">
    <property type="entry name" value="Rab32_Rab38"/>
    <property type="match status" value="1"/>
</dbReference>
<sequence>MAGVVGARPGRSKARPGLGDGRCSRSKAWPKQARCGRSKARSCSFSRRFDLVSEAALSDHEGRERRVRGGGGMAGLGRFVAKSTHSIGHGRGGQVIVCGDYAVGKTSLIRRYCENTFSPNYKLTIGVDFSVKALERDETTVKLQIWDIAGHERFGCMTHAYYKHCIAAVVVYDVTRDATFDSVIKWKRDINSKVVLANGEPVPTLLLANKADSGSVPSPTELDDYCAANGFIGWFATSARENIGITEAMDTLTTHILRVAESNIPRETATGIVSLVGAPPNSGGAVPDSGASSSDGSKKCACSF</sequence>
<evidence type="ECO:0000313" key="9">
    <source>
        <dbReference type="Proteomes" id="UP000054408"/>
    </source>
</evidence>
<dbReference type="GO" id="GO:0005770">
    <property type="term" value="C:late endosome"/>
    <property type="evidence" value="ECO:0007669"/>
    <property type="project" value="TreeGrafter"/>
</dbReference>
<dbReference type="InterPro" id="IPR027417">
    <property type="entry name" value="P-loop_NTPase"/>
</dbReference>
<gene>
    <name evidence="8" type="ORF">AMSG_11142</name>
</gene>
<evidence type="ECO:0000313" key="8">
    <source>
        <dbReference type="EMBL" id="KNC55745.1"/>
    </source>
</evidence>
<dbReference type="Gene3D" id="3.40.50.300">
    <property type="entry name" value="P-loop containing nucleotide triphosphate hydrolases"/>
    <property type="match status" value="1"/>
</dbReference>
<dbReference type="Pfam" id="PF00071">
    <property type="entry name" value="Ras"/>
    <property type="match status" value="1"/>
</dbReference>
<keyword evidence="4 6" id="KW-0449">Lipoprotein</keyword>
<dbReference type="PANTHER" id="PTHR47981">
    <property type="entry name" value="RAB FAMILY"/>
    <property type="match status" value="1"/>
</dbReference>
<accession>A0A0L0DU13</accession>
<dbReference type="GO" id="GO:0003924">
    <property type="term" value="F:GTPase activity"/>
    <property type="evidence" value="ECO:0007669"/>
    <property type="project" value="UniProtKB-UniRule"/>
</dbReference>
<dbReference type="PROSITE" id="PS51421">
    <property type="entry name" value="RAS"/>
    <property type="match status" value="1"/>
</dbReference>
<dbReference type="GO" id="GO:0016020">
    <property type="term" value="C:membrane"/>
    <property type="evidence" value="ECO:0007669"/>
    <property type="project" value="UniProtKB-SubCell"/>
</dbReference>
<dbReference type="OrthoDB" id="245989at2759"/>
<comment type="similarity">
    <text evidence="1 6">Belongs to the small GTPase superfamily. Rab family.</text>
</comment>
<dbReference type="PRINTS" id="PR00449">
    <property type="entry name" value="RASTRNSFRMNG"/>
</dbReference>
<dbReference type="GO" id="GO:0005802">
    <property type="term" value="C:trans-Golgi network"/>
    <property type="evidence" value="ECO:0007669"/>
    <property type="project" value="UniProtKB-UniRule"/>
</dbReference>
<name>A0A0L0DU13_THETB</name>
<dbReference type="SMART" id="SM00176">
    <property type="entry name" value="RAN"/>
    <property type="match status" value="1"/>
</dbReference>
<evidence type="ECO:0000256" key="6">
    <source>
        <dbReference type="RuleBase" id="RU367128"/>
    </source>
</evidence>
<reference evidence="8 9" key="1">
    <citation type="submission" date="2010-05" db="EMBL/GenBank/DDBJ databases">
        <title>The Genome Sequence of Thecamonas trahens ATCC 50062.</title>
        <authorList>
            <consortium name="The Broad Institute Genome Sequencing Platform"/>
            <person name="Russ C."/>
            <person name="Cuomo C."/>
            <person name="Shea T."/>
            <person name="Young S.K."/>
            <person name="Zeng Q."/>
            <person name="Koehrsen M."/>
            <person name="Haas B."/>
            <person name="Borodovsky M."/>
            <person name="Guigo R."/>
            <person name="Alvarado L."/>
            <person name="Berlin A."/>
            <person name="Bochicchio J."/>
            <person name="Borenstein D."/>
            <person name="Chapman S."/>
            <person name="Chen Z."/>
            <person name="Freedman E."/>
            <person name="Gellesch M."/>
            <person name="Goldberg J."/>
            <person name="Griggs A."/>
            <person name="Gujja S."/>
            <person name="Heilman E."/>
            <person name="Heiman D."/>
            <person name="Hepburn T."/>
            <person name="Howarth C."/>
            <person name="Jen D."/>
            <person name="Larson L."/>
            <person name="Mehta T."/>
            <person name="Park D."/>
            <person name="Pearson M."/>
            <person name="Roberts A."/>
            <person name="Saif S."/>
            <person name="Shenoy N."/>
            <person name="Sisk P."/>
            <person name="Stolte C."/>
            <person name="Sykes S."/>
            <person name="Thomson T."/>
            <person name="Walk T."/>
            <person name="White J."/>
            <person name="Yandava C."/>
            <person name="Burger G."/>
            <person name="Gray M.W."/>
            <person name="Holland P.W.H."/>
            <person name="King N."/>
            <person name="Lang F.B.F."/>
            <person name="Roger A.J."/>
            <person name="Ruiz-Trillo I."/>
            <person name="Lander E."/>
            <person name="Nusbaum C."/>
        </authorList>
    </citation>
    <scope>NUCLEOTIDE SEQUENCE [LARGE SCALE GENOMIC DNA]</scope>
    <source>
        <strain evidence="8 9">ATCC 50062</strain>
    </source>
</reference>
<evidence type="ECO:0000256" key="5">
    <source>
        <dbReference type="ARBA" id="ARBA00023289"/>
    </source>
</evidence>
<keyword evidence="6" id="KW-0472">Membrane</keyword>
<dbReference type="PROSITE" id="PS51419">
    <property type="entry name" value="RAB"/>
    <property type="match status" value="1"/>
</dbReference>
<dbReference type="SUPFAM" id="SSF52540">
    <property type="entry name" value="P-loop containing nucleoside triphosphate hydrolases"/>
    <property type="match status" value="1"/>
</dbReference>
<dbReference type="GO" id="GO:0005525">
    <property type="term" value="F:GTP binding"/>
    <property type="evidence" value="ECO:0007669"/>
    <property type="project" value="UniProtKB-UniRule"/>
</dbReference>
<dbReference type="PANTHER" id="PTHR47981:SF39">
    <property type="entry name" value="RAS-RELATED PROTEIN RAB"/>
    <property type="match status" value="1"/>
</dbReference>
<dbReference type="GeneID" id="25569195"/>
<comment type="subcellular location">
    <subcellularLocation>
        <location evidence="6">Membrane</location>
        <topology evidence="6">Lipid-anchor</topology>
    </subcellularLocation>
</comment>
<dbReference type="eggNOG" id="KOG4423">
    <property type="taxonomic scope" value="Eukaryota"/>
</dbReference>
<dbReference type="GO" id="GO:0005764">
    <property type="term" value="C:lysosome"/>
    <property type="evidence" value="ECO:0007669"/>
    <property type="project" value="TreeGrafter"/>
</dbReference>
<dbReference type="RefSeq" id="XP_013752898.1">
    <property type="nucleotide sequence ID" value="XM_013897444.1"/>
</dbReference>
<feature type="region of interest" description="Disordered" evidence="7">
    <location>
        <begin position="1"/>
        <end position="26"/>
    </location>
</feature>
<comment type="function">
    <text evidence="6">The small GTPases Rab are key regulators in vesicle trafficking.</text>
</comment>
<dbReference type="InterPro" id="IPR001806">
    <property type="entry name" value="Small_GTPase"/>
</dbReference>
<evidence type="ECO:0000256" key="2">
    <source>
        <dbReference type="ARBA" id="ARBA00022741"/>
    </source>
</evidence>
<organism evidence="8 9">
    <name type="scientific">Thecamonas trahens ATCC 50062</name>
    <dbReference type="NCBI Taxonomy" id="461836"/>
    <lineage>
        <taxon>Eukaryota</taxon>
        <taxon>Apusozoa</taxon>
        <taxon>Apusomonadida</taxon>
        <taxon>Apusomonadidae</taxon>
        <taxon>Thecamonas</taxon>
    </lineage>
</organism>
<proteinExistence type="inferred from homology"/>
<evidence type="ECO:0000256" key="7">
    <source>
        <dbReference type="SAM" id="MobiDB-lite"/>
    </source>
</evidence>
<feature type="compositionally biased region" description="Low complexity" evidence="7">
    <location>
        <begin position="288"/>
        <end position="304"/>
    </location>
</feature>
<evidence type="ECO:0000256" key="1">
    <source>
        <dbReference type="ARBA" id="ARBA00006270"/>
    </source>
</evidence>
<dbReference type="SMART" id="SM00175">
    <property type="entry name" value="RAB"/>
    <property type="match status" value="1"/>
</dbReference>
<dbReference type="STRING" id="461836.A0A0L0DU13"/>